<protein>
    <recommendedName>
        <fullName evidence="5 8">Aldose 1-epimerase</fullName>
        <ecNumber evidence="4 8">5.1.3.3</ecNumber>
    </recommendedName>
</protein>
<name>A0A553WJY9_9SPHN</name>
<dbReference type="RefSeq" id="WP_143775951.1">
    <property type="nucleotide sequence ID" value="NZ_VKKU01000001.1"/>
</dbReference>
<dbReference type="GO" id="GO:0030246">
    <property type="term" value="F:carbohydrate binding"/>
    <property type="evidence" value="ECO:0007669"/>
    <property type="project" value="InterPro"/>
</dbReference>
<dbReference type="GO" id="GO:0005737">
    <property type="term" value="C:cytoplasm"/>
    <property type="evidence" value="ECO:0007669"/>
    <property type="project" value="TreeGrafter"/>
</dbReference>
<evidence type="ECO:0000313" key="13">
    <source>
        <dbReference type="Proteomes" id="UP000320160"/>
    </source>
</evidence>
<evidence type="ECO:0000256" key="2">
    <source>
        <dbReference type="ARBA" id="ARBA00005028"/>
    </source>
</evidence>
<feature type="binding site" evidence="11">
    <location>
        <begin position="182"/>
        <end position="184"/>
    </location>
    <ligand>
        <name>beta-D-galactose</name>
        <dbReference type="ChEBI" id="CHEBI:27667"/>
    </ligand>
</feature>
<dbReference type="InterPro" id="IPR047215">
    <property type="entry name" value="Galactose_mutarotase-like"/>
</dbReference>
<dbReference type="SUPFAM" id="SSF74650">
    <property type="entry name" value="Galactose mutarotase-like"/>
    <property type="match status" value="1"/>
</dbReference>
<evidence type="ECO:0000256" key="8">
    <source>
        <dbReference type="PIRNR" id="PIRNR005096"/>
    </source>
</evidence>
<evidence type="ECO:0000256" key="3">
    <source>
        <dbReference type="ARBA" id="ARBA00006206"/>
    </source>
</evidence>
<dbReference type="InterPro" id="IPR018052">
    <property type="entry name" value="Ald1_epimerase_CS"/>
</dbReference>
<dbReference type="PANTHER" id="PTHR10091:SF0">
    <property type="entry name" value="GALACTOSE MUTAROTASE"/>
    <property type="match status" value="1"/>
</dbReference>
<feature type="active site" description="Proton acceptor" evidence="9">
    <location>
        <position position="322"/>
    </location>
</feature>
<comment type="caution">
    <text evidence="12">The sequence shown here is derived from an EMBL/GenBank/DDBJ whole genome shotgun (WGS) entry which is preliminary data.</text>
</comment>
<evidence type="ECO:0000256" key="9">
    <source>
        <dbReference type="PIRSR" id="PIRSR005096-1"/>
    </source>
</evidence>
<feature type="binding site" evidence="10">
    <location>
        <position position="256"/>
    </location>
    <ligand>
        <name>beta-D-galactose</name>
        <dbReference type="ChEBI" id="CHEBI:27667"/>
    </ligand>
</feature>
<evidence type="ECO:0000256" key="11">
    <source>
        <dbReference type="PIRSR" id="PIRSR005096-3"/>
    </source>
</evidence>
<dbReference type="UniPathway" id="UPA00242"/>
<dbReference type="GO" id="GO:0006006">
    <property type="term" value="P:glucose metabolic process"/>
    <property type="evidence" value="ECO:0007669"/>
    <property type="project" value="TreeGrafter"/>
</dbReference>
<reference evidence="12 13" key="1">
    <citation type="submission" date="2019-07" db="EMBL/GenBank/DDBJ databases">
        <authorList>
            <person name="Park M."/>
        </authorList>
    </citation>
    <scope>NUCLEOTIDE SEQUENCE [LARGE SCALE GENOMIC DNA]</scope>
    <source>
        <strain evidence="12 13">KCTC32445</strain>
    </source>
</reference>
<dbReference type="OrthoDB" id="9779408at2"/>
<dbReference type="Pfam" id="PF01263">
    <property type="entry name" value="Aldose_epim"/>
    <property type="match status" value="1"/>
</dbReference>
<evidence type="ECO:0000256" key="4">
    <source>
        <dbReference type="ARBA" id="ARBA00013185"/>
    </source>
</evidence>
<keyword evidence="7 8" id="KW-0119">Carbohydrate metabolism</keyword>
<feature type="binding site" evidence="11">
    <location>
        <begin position="83"/>
        <end position="84"/>
    </location>
    <ligand>
        <name>beta-D-galactose</name>
        <dbReference type="ChEBI" id="CHEBI:27667"/>
    </ligand>
</feature>
<dbReference type="PROSITE" id="PS00545">
    <property type="entry name" value="ALDOSE_1_EPIMERASE"/>
    <property type="match status" value="1"/>
</dbReference>
<dbReference type="Proteomes" id="UP000320160">
    <property type="component" value="Unassembled WGS sequence"/>
</dbReference>
<dbReference type="InterPro" id="IPR014718">
    <property type="entry name" value="GH-type_carb-bd"/>
</dbReference>
<dbReference type="InterPro" id="IPR015443">
    <property type="entry name" value="Aldose_1-epimerase"/>
</dbReference>
<dbReference type="PANTHER" id="PTHR10091">
    <property type="entry name" value="ALDOSE-1-EPIMERASE"/>
    <property type="match status" value="1"/>
</dbReference>
<evidence type="ECO:0000256" key="7">
    <source>
        <dbReference type="ARBA" id="ARBA00023277"/>
    </source>
</evidence>
<dbReference type="GO" id="GO:0004034">
    <property type="term" value="F:aldose 1-epimerase activity"/>
    <property type="evidence" value="ECO:0007669"/>
    <property type="project" value="UniProtKB-EC"/>
</dbReference>
<dbReference type="PIRSF" id="PIRSF005096">
    <property type="entry name" value="GALM"/>
    <property type="match status" value="1"/>
</dbReference>
<proteinExistence type="inferred from homology"/>
<comment type="catalytic activity">
    <reaction evidence="1 8">
        <text>alpha-D-glucose = beta-D-glucose</text>
        <dbReference type="Rhea" id="RHEA:10264"/>
        <dbReference type="ChEBI" id="CHEBI:15903"/>
        <dbReference type="ChEBI" id="CHEBI:17925"/>
        <dbReference type="EC" id="5.1.3.3"/>
    </reaction>
</comment>
<keyword evidence="6 8" id="KW-0413">Isomerase</keyword>
<comment type="similarity">
    <text evidence="3 8">Belongs to the aldose epimerase family.</text>
</comment>
<dbReference type="GO" id="GO:0033499">
    <property type="term" value="P:galactose catabolic process via UDP-galactose, Leloir pathway"/>
    <property type="evidence" value="ECO:0007669"/>
    <property type="project" value="TreeGrafter"/>
</dbReference>
<dbReference type="EC" id="5.1.3.3" evidence="4 8"/>
<sequence length="358" mass="39621">MQQFGIERSTFGYLKDGTEVERFTLRNKTGASACVLTYGATLHAVRVPDRHGIYEDVSTGYPTLNDYLSKPQFFGSTIGRFANRIAHATFSLDGTTYQVPANDGPNSLHGGNEGFDKRNWTVAAVDNETVSVTFQLISPDGDQGYPGTLNVTATYQLDDNNRLSVEYTARSDAPTIVNLTNHVYWNLSGEGSGFSALDHLLSINATCFLPVDGALIPTGEIRDVAQSLFDFRKPRRIGEYVRDARDRQIAVGLGYDHNWVLDGGRTQRPRQIAQLEDPHSGRRMTLSSTEPGLQFYSGNFLDGTTSGKSGKFYRMGDAIALEPQNFPDAPNQPQFPACRIGPNETYRHTIAWQFSLID</sequence>
<dbReference type="InterPro" id="IPR011013">
    <property type="entry name" value="Gal_mutarotase_sf_dom"/>
</dbReference>
<evidence type="ECO:0000256" key="6">
    <source>
        <dbReference type="ARBA" id="ARBA00023235"/>
    </source>
</evidence>
<dbReference type="EMBL" id="VKKU01000001">
    <property type="protein sequence ID" value="TSB05035.1"/>
    <property type="molecule type" value="Genomic_DNA"/>
</dbReference>
<keyword evidence="13" id="KW-1185">Reference proteome</keyword>
<dbReference type="NCBIfam" id="NF008277">
    <property type="entry name" value="PRK11055.1"/>
    <property type="match status" value="1"/>
</dbReference>
<dbReference type="Gene3D" id="2.70.98.10">
    <property type="match status" value="1"/>
</dbReference>
<organism evidence="12 13">
    <name type="scientific">Sphingorhabdus contaminans</name>
    <dbReference type="NCBI Taxonomy" id="1343899"/>
    <lineage>
        <taxon>Bacteria</taxon>
        <taxon>Pseudomonadati</taxon>
        <taxon>Pseudomonadota</taxon>
        <taxon>Alphaproteobacteria</taxon>
        <taxon>Sphingomonadales</taxon>
        <taxon>Sphingomonadaceae</taxon>
        <taxon>Sphingorhabdus</taxon>
    </lineage>
</organism>
<dbReference type="InterPro" id="IPR008183">
    <property type="entry name" value="Aldose_1/G6P_1-epimerase"/>
</dbReference>
<feature type="active site" description="Proton donor" evidence="9">
    <location>
        <position position="182"/>
    </location>
</feature>
<evidence type="ECO:0000313" key="12">
    <source>
        <dbReference type="EMBL" id="TSB05035.1"/>
    </source>
</evidence>
<evidence type="ECO:0000256" key="10">
    <source>
        <dbReference type="PIRSR" id="PIRSR005096-2"/>
    </source>
</evidence>
<evidence type="ECO:0000256" key="1">
    <source>
        <dbReference type="ARBA" id="ARBA00001614"/>
    </source>
</evidence>
<dbReference type="CDD" id="cd09019">
    <property type="entry name" value="galactose_mutarotase_like"/>
    <property type="match status" value="1"/>
</dbReference>
<dbReference type="AlphaFoldDB" id="A0A553WJY9"/>
<comment type="pathway">
    <text evidence="2 8">Carbohydrate metabolism; hexose metabolism.</text>
</comment>
<gene>
    <name evidence="12" type="ORF">FOM92_06525</name>
</gene>
<evidence type="ECO:0000256" key="5">
    <source>
        <dbReference type="ARBA" id="ARBA00014165"/>
    </source>
</evidence>
<accession>A0A553WJY9</accession>